<dbReference type="InterPro" id="IPR049492">
    <property type="entry name" value="BD-FAE-like_dom"/>
</dbReference>
<dbReference type="Gene3D" id="3.40.50.1820">
    <property type="entry name" value="alpha/beta hydrolase"/>
    <property type="match status" value="1"/>
</dbReference>
<gene>
    <name evidence="3" type="ORF">WR164_05700</name>
</gene>
<name>A0A9W6B125_9LACO</name>
<dbReference type="GO" id="GO:0016787">
    <property type="term" value="F:hydrolase activity"/>
    <property type="evidence" value="ECO:0007669"/>
    <property type="project" value="UniProtKB-KW"/>
</dbReference>
<keyword evidence="4" id="KW-1185">Reference proteome</keyword>
<keyword evidence="1" id="KW-0378">Hydrolase</keyword>
<proteinExistence type="predicted"/>
<sequence length="265" mass="30331">MQIIKQNINQNAFFRGYLRDANHETHRNKFPAIVILPGGSFTHIPPQQAESFAINFLSKGYQSFYLRYSFTDEKQPLYPAPLIELSRTIKAIKANAHKWHIDKNHIIIAGFSIGGHVAALYNDFYSQKWFQKLISADTNENDLKPTAVILGYPVINLTLGFPKNETTIKQWVDNKKEIAAEQHVNKQNAPTFIWGTADDPFVPSINSLVYAESLFQSQVQYELHIFHHGPHGLALANSITAKDDEHNNQHVASWFKLVCEWLEQF</sequence>
<dbReference type="InterPro" id="IPR050300">
    <property type="entry name" value="GDXG_lipolytic_enzyme"/>
</dbReference>
<evidence type="ECO:0000313" key="3">
    <source>
        <dbReference type="EMBL" id="GLB46591.1"/>
    </source>
</evidence>
<reference evidence="3" key="2">
    <citation type="journal article" date="2023" name="PLoS ONE">
        <title>Philodulcilactobacillus myokoensis gen. nov., sp. nov., a fructophilic, acidophilic, and agar-phobic lactic acid bacterium isolated from fermented vegetable extracts.</title>
        <authorList>
            <person name="Kouya T."/>
            <person name="Ishiyama Y."/>
            <person name="Ohashi S."/>
            <person name="Kumakubo R."/>
            <person name="Yamazaki T."/>
            <person name="Otaki T."/>
        </authorList>
    </citation>
    <scope>NUCLEOTIDE SEQUENCE</scope>
    <source>
        <strain evidence="3">WR16-4</strain>
    </source>
</reference>
<dbReference type="RefSeq" id="WP_286136055.1">
    <property type="nucleotide sequence ID" value="NZ_BRPL01000002.1"/>
</dbReference>
<dbReference type="InterPro" id="IPR029058">
    <property type="entry name" value="AB_hydrolase_fold"/>
</dbReference>
<dbReference type="Proteomes" id="UP001144204">
    <property type="component" value="Unassembled WGS sequence"/>
</dbReference>
<evidence type="ECO:0000256" key="1">
    <source>
        <dbReference type="ARBA" id="ARBA00022801"/>
    </source>
</evidence>
<evidence type="ECO:0000313" key="4">
    <source>
        <dbReference type="Proteomes" id="UP001144204"/>
    </source>
</evidence>
<evidence type="ECO:0000259" key="2">
    <source>
        <dbReference type="Pfam" id="PF20434"/>
    </source>
</evidence>
<dbReference type="EMBL" id="BRPL01000002">
    <property type="protein sequence ID" value="GLB46591.1"/>
    <property type="molecule type" value="Genomic_DNA"/>
</dbReference>
<dbReference type="AlphaFoldDB" id="A0A9W6B125"/>
<comment type="caution">
    <text evidence="3">The sequence shown here is derived from an EMBL/GenBank/DDBJ whole genome shotgun (WGS) entry which is preliminary data.</text>
</comment>
<dbReference type="PANTHER" id="PTHR48081">
    <property type="entry name" value="AB HYDROLASE SUPERFAMILY PROTEIN C4A8.06C"/>
    <property type="match status" value="1"/>
</dbReference>
<dbReference type="SUPFAM" id="SSF53474">
    <property type="entry name" value="alpha/beta-Hydrolases"/>
    <property type="match status" value="1"/>
</dbReference>
<reference evidence="3" key="1">
    <citation type="submission" date="2022-07" db="EMBL/GenBank/DDBJ databases">
        <authorList>
            <person name="Kouya T."/>
            <person name="Ishiyama Y."/>
        </authorList>
    </citation>
    <scope>NUCLEOTIDE SEQUENCE</scope>
    <source>
        <strain evidence="3">WR16-4</strain>
    </source>
</reference>
<protein>
    <submittedName>
        <fullName evidence="3">Lipase/esterase</fullName>
    </submittedName>
</protein>
<feature type="domain" description="BD-FAE-like" evidence="2">
    <location>
        <begin position="25"/>
        <end position="212"/>
    </location>
</feature>
<dbReference type="Pfam" id="PF20434">
    <property type="entry name" value="BD-FAE"/>
    <property type="match status" value="1"/>
</dbReference>
<dbReference type="PANTHER" id="PTHR48081:SF6">
    <property type="entry name" value="PEPTIDASE S9 PROLYL OLIGOPEPTIDASE CATALYTIC DOMAIN-CONTAINING PROTEIN"/>
    <property type="match status" value="1"/>
</dbReference>
<organism evidence="3 4">
    <name type="scientific">Philodulcilactobacillus myokoensis</name>
    <dbReference type="NCBI Taxonomy" id="2929573"/>
    <lineage>
        <taxon>Bacteria</taxon>
        <taxon>Bacillati</taxon>
        <taxon>Bacillota</taxon>
        <taxon>Bacilli</taxon>
        <taxon>Lactobacillales</taxon>
        <taxon>Lactobacillaceae</taxon>
        <taxon>Philodulcilactobacillus</taxon>
    </lineage>
</organism>
<accession>A0A9W6B125</accession>